<protein>
    <submittedName>
        <fullName evidence="1">Uncharacterized protein</fullName>
    </submittedName>
</protein>
<evidence type="ECO:0000313" key="2">
    <source>
        <dbReference type="Proteomes" id="UP001050975"/>
    </source>
</evidence>
<keyword evidence="2" id="KW-1185">Reference proteome</keyword>
<reference evidence="1" key="1">
    <citation type="submission" date="2019-10" db="EMBL/GenBank/DDBJ databases">
        <title>Draft genome sequece of Microseira wollei NIES-4236.</title>
        <authorList>
            <person name="Yamaguchi H."/>
            <person name="Suzuki S."/>
            <person name="Kawachi M."/>
        </authorList>
    </citation>
    <scope>NUCLEOTIDE SEQUENCE</scope>
    <source>
        <strain evidence="1">NIES-4236</strain>
    </source>
</reference>
<dbReference type="AlphaFoldDB" id="A0AAV3XSQ6"/>
<evidence type="ECO:0000313" key="1">
    <source>
        <dbReference type="EMBL" id="GET44186.1"/>
    </source>
</evidence>
<sequence>MFDKSDEPKLMSEKLTMQYVRVPKHITLALFEENAVILDSQNGVYYGLNSASEFFQALIKLNSLDAAIEKFLILYSKSSP</sequence>
<accession>A0AAV3XSQ6</accession>
<proteinExistence type="predicted"/>
<organism evidence="1 2">
    <name type="scientific">Microseira wollei NIES-4236</name>
    <dbReference type="NCBI Taxonomy" id="2530354"/>
    <lineage>
        <taxon>Bacteria</taxon>
        <taxon>Bacillati</taxon>
        <taxon>Cyanobacteriota</taxon>
        <taxon>Cyanophyceae</taxon>
        <taxon>Oscillatoriophycideae</taxon>
        <taxon>Aerosakkonematales</taxon>
        <taxon>Aerosakkonemataceae</taxon>
        <taxon>Microseira</taxon>
    </lineage>
</organism>
<dbReference type="Proteomes" id="UP001050975">
    <property type="component" value="Unassembled WGS sequence"/>
</dbReference>
<name>A0AAV3XSQ6_9CYAN</name>
<comment type="caution">
    <text evidence="1">The sequence shown here is derived from an EMBL/GenBank/DDBJ whole genome shotgun (WGS) entry which is preliminary data.</text>
</comment>
<dbReference type="EMBL" id="BLAY01000303">
    <property type="protein sequence ID" value="GET44186.1"/>
    <property type="molecule type" value="Genomic_DNA"/>
</dbReference>
<gene>
    <name evidence="1" type="ORF">MiSe_90120</name>
</gene>